<dbReference type="SUPFAM" id="SSF47384">
    <property type="entry name" value="Homodimeric domain of signal transducing histidine kinase"/>
    <property type="match status" value="1"/>
</dbReference>
<keyword evidence="10" id="KW-0902">Two-component regulatory system</keyword>
<keyword evidence="7" id="KW-0547">Nucleotide-binding</keyword>
<evidence type="ECO:0000259" key="13">
    <source>
        <dbReference type="PROSITE" id="PS50109"/>
    </source>
</evidence>
<evidence type="ECO:0000256" key="3">
    <source>
        <dbReference type="ARBA" id="ARBA00012438"/>
    </source>
</evidence>
<dbReference type="GO" id="GO:0005524">
    <property type="term" value="F:ATP binding"/>
    <property type="evidence" value="ECO:0007669"/>
    <property type="project" value="UniProtKB-KW"/>
</dbReference>
<evidence type="ECO:0000313" key="15">
    <source>
        <dbReference type="EMBL" id="HHE54771.1"/>
    </source>
</evidence>
<organism evidence="15">
    <name type="scientific">Caldithrix abyssi</name>
    <dbReference type="NCBI Taxonomy" id="187145"/>
    <lineage>
        <taxon>Bacteria</taxon>
        <taxon>Pseudomonadati</taxon>
        <taxon>Calditrichota</taxon>
        <taxon>Calditrichia</taxon>
        <taxon>Calditrichales</taxon>
        <taxon>Calditrichaceae</taxon>
        <taxon>Caldithrix</taxon>
    </lineage>
</organism>
<evidence type="ECO:0000256" key="9">
    <source>
        <dbReference type="ARBA" id="ARBA00022840"/>
    </source>
</evidence>
<dbReference type="InterPro" id="IPR036097">
    <property type="entry name" value="HisK_dim/P_sf"/>
</dbReference>
<dbReference type="SMART" id="SM00387">
    <property type="entry name" value="HATPase_c"/>
    <property type="match status" value="1"/>
</dbReference>
<dbReference type="EC" id="2.7.13.3" evidence="3"/>
<evidence type="ECO:0000256" key="5">
    <source>
        <dbReference type="ARBA" id="ARBA00022553"/>
    </source>
</evidence>
<comment type="caution">
    <text evidence="12">Lacks conserved residue(s) required for the propagation of feature annotation.</text>
</comment>
<dbReference type="InterPro" id="IPR003594">
    <property type="entry name" value="HATPase_dom"/>
</dbReference>
<feature type="domain" description="Histidine kinase" evidence="13">
    <location>
        <begin position="72"/>
        <end position="290"/>
    </location>
</feature>
<feature type="domain" description="Response regulatory" evidence="14">
    <location>
        <begin position="1"/>
        <end position="46"/>
    </location>
</feature>
<reference evidence="15" key="1">
    <citation type="journal article" date="2020" name="mSystems">
        <title>Genome- and Community-Level Interaction Insights into Carbon Utilization and Element Cycling Functions of Hydrothermarchaeota in Hydrothermal Sediment.</title>
        <authorList>
            <person name="Zhou Z."/>
            <person name="Liu Y."/>
            <person name="Xu W."/>
            <person name="Pan J."/>
            <person name="Luo Z.H."/>
            <person name="Li M."/>
        </authorList>
    </citation>
    <scope>NUCLEOTIDE SEQUENCE [LARGE SCALE GENOMIC DNA]</scope>
    <source>
        <strain evidence="15">HyVt-76</strain>
    </source>
</reference>
<dbReference type="Pfam" id="PF02518">
    <property type="entry name" value="HATPase_c"/>
    <property type="match status" value="1"/>
</dbReference>
<keyword evidence="11" id="KW-0472">Membrane</keyword>
<comment type="caution">
    <text evidence="15">The sequence shown here is derived from an EMBL/GenBank/DDBJ whole genome shotgun (WGS) entry which is preliminary data.</text>
</comment>
<dbReference type="Gene3D" id="1.10.287.130">
    <property type="match status" value="1"/>
</dbReference>
<evidence type="ECO:0000256" key="8">
    <source>
        <dbReference type="ARBA" id="ARBA00022777"/>
    </source>
</evidence>
<dbReference type="InterPro" id="IPR004358">
    <property type="entry name" value="Sig_transdc_His_kin-like_C"/>
</dbReference>
<accession>A0A7V5H2R5</accession>
<evidence type="ECO:0000256" key="12">
    <source>
        <dbReference type="PROSITE-ProRule" id="PRU00169"/>
    </source>
</evidence>
<dbReference type="Gene3D" id="3.30.565.10">
    <property type="entry name" value="Histidine kinase-like ATPase, C-terminal domain"/>
    <property type="match status" value="1"/>
</dbReference>
<keyword evidence="8 15" id="KW-0418">Kinase</keyword>
<dbReference type="GO" id="GO:0005886">
    <property type="term" value="C:plasma membrane"/>
    <property type="evidence" value="ECO:0007669"/>
    <property type="project" value="UniProtKB-SubCell"/>
</dbReference>
<keyword evidence="9" id="KW-0067">ATP-binding</keyword>
<feature type="non-terminal residue" evidence="15">
    <location>
        <position position="1"/>
    </location>
</feature>
<comment type="catalytic activity">
    <reaction evidence="1">
        <text>ATP + protein L-histidine = ADP + protein N-phospho-L-histidine.</text>
        <dbReference type="EC" id="2.7.13.3"/>
    </reaction>
</comment>
<dbReference type="FunFam" id="3.30.565.10:FF:000023">
    <property type="entry name" value="PAS domain-containing sensor histidine kinase"/>
    <property type="match status" value="1"/>
</dbReference>
<evidence type="ECO:0000256" key="1">
    <source>
        <dbReference type="ARBA" id="ARBA00000085"/>
    </source>
</evidence>
<evidence type="ECO:0000256" key="10">
    <source>
        <dbReference type="ARBA" id="ARBA00023012"/>
    </source>
</evidence>
<dbReference type="SMART" id="SM00388">
    <property type="entry name" value="HisKA"/>
    <property type="match status" value="1"/>
</dbReference>
<keyword evidence="4" id="KW-1003">Cell membrane</keyword>
<keyword evidence="5" id="KW-0597">Phosphoprotein</keyword>
<dbReference type="PRINTS" id="PR00344">
    <property type="entry name" value="BCTRLSENSOR"/>
</dbReference>
<dbReference type="InterPro" id="IPR003661">
    <property type="entry name" value="HisK_dim/P_dom"/>
</dbReference>
<name>A0A7V5H2R5_CALAY</name>
<evidence type="ECO:0000256" key="11">
    <source>
        <dbReference type="ARBA" id="ARBA00023136"/>
    </source>
</evidence>
<dbReference type="EMBL" id="DRTD01000234">
    <property type="protein sequence ID" value="HHE54771.1"/>
    <property type="molecule type" value="Genomic_DNA"/>
</dbReference>
<dbReference type="Gene3D" id="3.40.50.2300">
    <property type="match status" value="1"/>
</dbReference>
<dbReference type="GO" id="GO:0000155">
    <property type="term" value="F:phosphorelay sensor kinase activity"/>
    <property type="evidence" value="ECO:0007669"/>
    <property type="project" value="InterPro"/>
</dbReference>
<dbReference type="Proteomes" id="UP000886111">
    <property type="component" value="Unassembled WGS sequence"/>
</dbReference>
<keyword evidence="6" id="KW-0808">Transferase</keyword>
<dbReference type="InterPro" id="IPR005467">
    <property type="entry name" value="His_kinase_dom"/>
</dbReference>
<evidence type="ECO:0000256" key="4">
    <source>
        <dbReference type="ARBA" id="ARBA00022475"/>
    </source>
</evidence>
<dbReference type="InterPro" id="IPR001789">
    <property type="entry name" value="Sig_transdc_resp-reg_receiver"/>
</dbReference>
<proteinExistence type="predicted"/>
<dbReference type="Pfam" id="PF00512">
    <property type="entry name" value="HisKA"/>
    <property type="match status" value="1"/>
</dbReference>
<dbReference type="CDD" id="cd00075">
    <property type="entry name" value="HATPase"/>
    <property type="match status" value="1"/>
</dbReference>
<dbReference type="PROSITE" id="PS50110">
    <property type="entry name" value="RESPONSE_REGULATORY"/>
    <property type="match status" value="1"/>
</dbReference>
<dbReference type="PANTHER" id="PTHR43547">
    <property type="entry name" value="TWO-COMPONENT HISTIDINE KINASE"/>
    <property type="match status" value="1"/>
</dbReference>
<protein>
    <recommendedName>
        <fullName evidence="3">histidine kinase</fullName>
        <ecNumber evidence="3">2.7.13.3</ecNumber>
    </recommendedName>
</protein>
<evidence type="ECO:0000256" key="6">
    <source>
        <dbReference type="ARBA" id="ARBA00022679"/>
    </source>
</evidence>
<comment type="subcellular location">
    <subcellularLocation>
        <location evidence="2">Cell membrane</location>
    </subcellularLocation>
</comment>
<dbReference type="AlphaFoldDB" id="A0A7V5H2R5"/>
<evidence type="ECO:0000259" key="14">
    <source>
        <dbReference type="PROSITE" id="PS50110"/>
    </source>
</evidence>
<dbReference type="InterPro" id="IPR011006">
    <property type="entry name" value="CheY-like_superfamily"/>
</dbReference>
<evidence type="ECO:0000256" key="2">
    <source>
        <dbReference type="ARBA" id="ARBA00004236"/>
    </source>
</evidence>
<evidence type="ECO:0000256" key="7">
    <source>
        <dbReference type="ARBA" id="ARBA00022741"/>
    </source>
</evidence>
<dbReference type="SUPFAM" id="SSF52172">
    <property type="entry name" value="CheY-like"/>
    <property type="match status" value="1"/>
</dbReference>
<gene>
    <name evidence="15" type="ORF">ENL21_03240</name>
</gene>
<dbReference type="PANTHER" id="PTHR43547:SF2">
    <property type="entry name" value="HYBRID SIGNAL TRANSDUCTION HISTIDINE KINASE C"/>
    <property type="match status" value="1"/>
</dbReference>
<sequence length="298" mass="33696">LDVTTIMITAYASLDVAVSATKNGAFDFLAKPFTPEELRTVVEKATRNLIAQREAKRLAEEKRKIRFQFLSVLSHELKAPIAAVESYLRLMKGRAAGEELKNYDHIIDRSLIRMEGMRKLIFDLLDLTRIESGEKKRELRKIDLVPIARNSIETMNVLANERGIQIHLNAPESLTLTGDQSELEIVLNNLISNAIKYNKENGRVEVTLKKDDQQVTIQVTDTGIGMTPEEQSRLFQEFVRIKNEETRNILGSGLGLSIVKKIAQLYNGTVSVESEKNVGSTFHVYLPLEQKTNENEQN</sequence>
<dbReference type="InterPro" id="IPR036890">
    <property type="entry name" value="HATPase_C_sf"/>
</dbReference>
<dbReference type="CDD" id="cd00082">
    <property type="entry name" value="HisKA"/>
    <property type="match status" value="1"/>
</dbReference>
<dbReference type="SUPFAM" id="SSF55874">
    <property type="entry name" value="ATPase domain of HSP90 chaperone/DNA topoisomerase II/histidine kinase"/>
    <property type="match status" value="1"/>
</dbReference>
<dbReference type="PROSITE" id="PS50109">
    <property type="entry name" value="HIS_KIN"/>
    <property type="match status" value="1"/>
</dbReference>